<keyword evidence="4" id="KW-0256">Endoplasmic reticulum</keyword>
<dbReference type="RefSeq" id="XP_501468.1">
    <property type="nucleotide sequence ID" value="XM_501468.1"/>
</dbReference>
<dbReference type="GO" id="GO:0005789">
    <property type="term" value="C:endoplasmic reticulum membrane"/>
    <property type="evidence" value="ECO:0007669"/>
    <property type="project" value="UniProtKB-SubCell"/>
</dbReference>
<keyword evidence="2" id="KW-0813">Transport</keyword>
<evidence type="ECO:0000313" key="14">
    <source>
        <dbReference type="EMBL" id="RDW26372.1"/>
    </source>
</evidence>
<feature type="domain" description="Sec20 C-terminal" evidence="12">
    <location>
        <begin position="122"/>
        <end position="212"/>
    </location>
</feature>
<keyword evidence="8 11" id="KW-0472">Membrane</keyword>
<reference evidence="13 15" key="1">
    <citation type="journal article" date="2016" name="PLoS ONE">
        <title>Sequence Assembly of Yarrowia lipolytica Strain W29/CLIB89 Shows Transposable Element Diversity.</title>
        <authorList>
            <person name="Magnan C."/>
            <person name="Yu J."/>
            <person name="Chang I."/>
            <person name="Jahn E."/>
            <person name="Kanomata Y."/>
            <person name="Wu J."/>
            <person name="Zeller M."/>
            <person name="Oakes M."/>
            <person name="Baldi P."/>
            <person name="Sandmeyer S."/>
        </authorList>
    </citation>
    <scope>NUCLEOTIDE SEQUENCE [LARGE SCALE GENOMIC DNA]</scope>
    <source>
        <strain evidence="13">CLIB89</strain>
        <strain evidence="15">CLIB89(W29)</strain>
    </source>
</reference>
<dbReference type="GO" id="GO:0005484">
    <property type="term" value="F:SNAP receptor activity"/>
    <property type="evidence" value="ECO:0007669"/>
    <property type="project" value="InterPro"/>
</dbReference>
<dbReference type="KEGG" id="yli:2909375"/>
<keyword evidence="5" id="KW-0931">ER-Golgi transport</keyword>
<evidence type="ECO:0000256" key="11">
    <source>
        <dbReference type="SAM" id="Phobius"/>
    </source>
</evidence>
<protein>
    <submittedName>
        <fullName evidence="14">Sec20-domain-containing protein</fullName>
    </submittedName>
</protein>
<dbReference type="Proteomes" id="UP000256601">
    <property type="component" value="Unassembled WGS sequence"/>
</dbReference>
<dbReference type="PANTHER" id="PTHR12825">
    <property type="entry name" value="BNIP1-RELATED"/>
    <property type="match status" value="1"/>
</dbReference>
<evidence type="ECO:0000256" key="1">
    <source>
        <dbReference type="ARBA" id="ARBA00004163"/>
    </source>
</evidence>
<dbReference type="InterPro" id="IPR014756">
    <property type="entry name" value="Ig_E-set"/>
</dbReference>
<evidence type="ECO:0000256" key="7">
    <source>
        <dbReference type="ARBA" id="ARBA00023054"/>
    </source>
</evidence>
<evidence type="ECO:0000313" key="15">
    <source>
        <dbReference type="Proteomes" id="UP000182444"/>
    </source>
</evidence>
<evidence type="ECO:0000256" key="10">
    <source>
        <dbReference type="SAM" id="MobiDB-lite"/>
    </source>
</evidence>
<feature type="transmembrane region" description="Helical" evidence="11">
    <location>
        <begin position="191"/>
        <end position="209"/>
    </location>
</feature>
<dbReference type="Proteomes" id="UP000182444">
    <property type="component" value="Chromosome 1C"/>
</dbReference>
<evidence type="ECO:0000256" key="8">
    <source>
        <dbReference type="ARBA" id="ARBA00023136"/>
    </source>
</evidence>
<feature type="region of interest" description="Disordered" evidence="10">
    <location>
        <begin position="300"/>
        <end position="321"/>
    </location>
</feature>
<evidence type="ECO:0000256" key="3">
    <source>
        <dbReference type="ARBA" id="ARBA00022692"/>
    </source>
</evidence>
<dbReference type="VEuPathDB" id="FungiDB:YALI0_C05302g"/>
<keyword evidence="6 11" id="KW-1133">Transmembrane helix</keyword>
<evidence type="ECO:0000256" key="9">
    <source>
        <dbReference type="ARBA" id="ARBA00037934"/>
    </source>
</evidence>
<dbReference type="VEuPathDB" id="FungiDB:YALI1_C06716g"/>
<evidence type="ECO:0000256" key="6">
    <source>
        <dbReference type="ARBA" id="ARBA00022989"/>
    </source>
</evidence>
<accession>A0A1H6PSA7</accession>
<name>A0A1H6PSA7_YARLL</name>
<keyword evidence="3 11" id="KW-0812">Transmembrane</keyword>
<organism evidence="13 15">
    <name type="scientific">Yarrowia lipolytica</name>
    <name type="common">Candida lipolytica</name>
    <dbReference type="NCBI Taxonomy" id="4952"/>
    <lineage>
        <taxon>Eukaryota</taxon>
        <taxon>Fungi</taxon>
        <taxon>Dikarya</taxon>
        <taxon>Ascomycota</taxon>
        <taxon>Saccharomycotina</taxon>
        <taxon>Dipodascomycetes</taxon>
        <taxon>Dipodascales</taxon>
        <taxon>Dipodascales incertae sedis</taxon>
        <taxon>Yarrowia</taxon>
    </lineage>
</organism>
<comment type="similarity">
    <text evidence="9">Belongs to the SEC20 family.</text>
</comment>
<dbReference type="GeneID" id="2909375"/>
<dbReference type="InterPro" id="IPR005606">
    <property type="entry name" value="Sec20"/>
</dbReference>
<comment type="subcellular location">
    <subcellularLocation>
        <location evidence="1">Endoplasmic reticulum membrane</location>
        <topology evidence="1">Single-pass type IV membrane protein</topology>
    </subcellularLocation>
</comment>
<feature type="compositionally biased region" description="Basic and acidic residues" evidence="10">
    <location>
        <begin position="311"/>
        <end position="321"/>
    </location>
</feature>
<evidence type="ECO:0000256" key="2">
    <source>
        <dbReference type="ARBA" id="ARBA00022448"/>
    </source>
</evidence>
<keyword evidence="7" id="KW-0175">Coiled coil</keyword>
<evidence type="ECO:0000313" key="16">
    <source>
        <dbReference type="Proteomes" id="UP000256601"/>
    </source>
</evidence>
<dbReference type="InterPro" id="IPR056173">
    <property type="entry name" value="Sec20_C"/>
</dbReference>
<dbReference type="GO" id="GO:0006890">
    <property type="term" value="P:retrograde vesicle-mediated transport, Golgi to endoplasmic reticulum"/>
    <property type="evidence" value="ECO:0007669"/>
    <property type="project" value="InterPro"/>
</dbReference>
<dbReference type="Pfam" id="PF03908">
    <property type="entry name" value="Sec20"/>
    <property type="match status" value="1"/>
</dbReference>
<evidence type="ECO:0000256" key="5">
    <source>
        <dbReference type="ARBA" id="ARBA00022892"/>
    </source>
</evidence>
<dbReference type="eggNOG" id="ENOG502S7WD">
    <property type="taxonomic scope" value="Eukaryota"/>
</dbReference>
<reference evidence="14 16" key="2">
    <citation type="submission" date="2018-07" db="EMBL/GenBank/DDBJ databases">
        <title>Draft Genome Assemblies for Five Robust Yarrowia lipolytica Strains Exhibiting High Lipid Production and Pentose Sugar Utilization and Sugar Alcohol Secretion from Undetoxified Lignocellulosic Biomass Hydrolysates.</title>
        <authorList>
            <consortium name="DOE Joint Genome Institute"/>
            <person name="Walker C."/>
            <person name="Ryu S."/>
            <person name="Na H."/>
            <person name="Zane M."/>
            <person name="LaButti K."/>
            <person name="Lipzen A."/>
            <person name="Haridas S."/>
            <person name="Barry K."/>
            <person name="Grigoriev I.V."/>
            <person name="Quarterman J."/>
            <person name="Slininger P."/>
            <person name="Dien B."/>
            <person name="Trinh C.T."/>
        </authorList>
    </citation>
    <scope>NUCLEOTIDE SEQUENCE [LARGE SCALE GENOMIC DNA]</scope>
    <source>
        <strain evidence="14 16">YB392</strain>
    </source>
</reference>
<evidence type="ECO:0000256" key="4">
    <source>
        <dbReference type="ARBA" id="ARBA00022824"/>
    </source>
</evidence>
<dbReference type="EMBL" id="KZ858981">
    <property type="protein sequence ID" value="RDW26372.1"/>
    <property type="molecule type" value="Genomic_DNA"/>
</dbReference>
<evidence type="ECO:0000259" key="12">
    <source>
        <dbReference type="Pfam" id="PF03908"/>
    </source>
</evidence>
<proteinExistence type="inferred from homology"/>
<dbReference type="PANTHER" id="PTHR12825:SF0">
    <property type="entry name" value="VESICLE TRANSPORT PROTEIN SEC20"/>
    <property type="match status" value="1"/>
</dbReference>
<dbReference type="OrthoDB" id="4086189at2759"/>
<dbReference type="SUPFAM" id="SSF81296">
    <property type="entry name" value="E set domains"/>
    <property type="match status" value="1"/>
</dbReference>
<dbReference type="EMBL" id="CP017555">
    <property type="protein sequence ID" value="AOW02365.1"/>
    <property type="molecule type" value="Genomic_DNA"/>
</dbReference>
<dbReference type="GO" id="GO:0031201">
    <property type="term" value="C:SNARE complex"/>
    <property type="evidence" value="ECO:0007669"/>
    <property type="project" value="TreeGrafter"/>
</dbReference>
<dbReference type="AlphaFoldDB" id="A0A1H6PSA7"/>
<gene>
    <name evidence="14" type="ORF">B0I71DRAFT_131018</name>
    <name evidence="13" type="ORF">YALI1_C06716g</name>
</gene>
<evidence type="ECO:0000313" key="13">
    <source>
        <dbReference type="EMBL" id="AOW02365.1"/>
    </source>
</evidence>
<sequence>MSNLDPLIETCLSLISRLQRFGTHSLASRDVRQELADLIQTKLRDLDTEFARYKATCPQDTTSQIALESYTEQIANLRVLYRKAQVTSAKNVEKSLLKERQMLFEGRKEVKEEASEKAVLNKSRDITQSLKRVHQLASQNVLRGEMHLESLDESSRDMQMLQQKYTTFDVLLAGSKKLVRHLEQADKQDRILMMASMGFLALVVAWILYRRVLKLPLMIITWPLLKLFGIVRGSGPKIPKNPGNPVQGLVDTLVDTVVEATPSVGMETLVDTLVETLETALSSTIAADIDLELPVVSEPLDDTLPDSGVPEQKEVPIRDEL</sequence>